<organism evidence="1 2">
    <name type="scientific">Reticulomyxa filosa</name>
    <dbReference type="NCBI Taxonomy" id="46433"/>
    <lineage>
        <taxon>Eukaryota</taxon>
        <taxon>Sar</taxon>
        <taxon>Rhizaria</taxon>
        <taxon>Retaria</taxon>
        <taxon>Foraminifera</taxon>
        <taxon>Monothalamids</taxon>
        <taxon>Reticulomyxidae</taxon>
        <taxon>Reticulomyxa</taxon>
    </lineage>
</organism>
<protein>
    <submittedName>
        <fullName evidence="1">Uncharacterized protein</fullName>
    </submittedName>
</protein>
<keyword evidence="2" id="KW-1185">Reference proteome</keyword>
<gene>
    <name evidence="1" type="ORF">RFI_18028</name>
</gene>
<reference evidence="1 2" key="1">
    <citation type="journal article" date="2013" name="Curr. Biol.">
        <title>The Genome of the Foraminiferan Reticulomyxa filosa.</title>
        <authorList>
            <person name="Glockner G."/>
            <person name="Hulsmann N."/>
            <person name="Schleicher M."/>
            <person name="Noegel A.A."/>
            <person name="Eichinger L."/>
            <person name="Gallinger C."/>
            <person name="Pawlowski J."/>
            <person name="Sierra R."/>
            <person name="Euteneuer U."/>
            <person name="Pillet L."/>
            <person name="Moustafa A."/>
            <person name="Platzer M."/>
            <person name="Groth M."/>
            <person name="Szafranski K."/>
            <person name="Schliwa M."/>
        </authorList>
    </citation>
    <scope>NUCLEOTIDE SEQUENCE [LARGE SCALE GENOMIC DNA]</scope>
</reference>
<feature type="non-terminal residue" evidence="1">
    <location>
        <position position="1"/>
    </location>
</feature>
<dbReference type="Proteomes" id="UP000023152">
    <property type="component" value="Unassembled WGS sequence"/>
</dbReference>
<name>X6N1K7_RETFI</name>
<dbReference type="EMBL" id="ASPP01013906">
    <property type="protein sequence ID" value="ETO19202.1"/>
    <property type="molecule type" value="Genomic_DNA"/>
</dbReference>
<proteinExistence type="predicted"/>
<sequence length="449" mass="53154">YTLQLKEPRQFDWMDKRKETLNLVIDHTKKEVIISVNNECGKSNMSEFFNDKSSSSIGKFPWHSIRKWEITGYDDLKNTWQPFFRKKPLLLYRSLLDPNSSGLWRTAVSFWRTYTLASKREKKKIRRKLRSCKKNCVMRLLKKSSEDGIQIGKNHGFIDYSPIVSLSDLHYNTLSNSDYRCQSQFLIQMLCEIKRDYAHRQNLEALRCDNFSDSIHKTDSNSALFCITINDIDKALATNVDSIQCPYFKFQHSNWEKELKKLFSDMAELRKWIARGYIATAKAENSFEHIQHLYDNILYLRDLVDNPIYQFNDDNKQEIDENEEETGTGFNKKTGFVIDESKESLLLMDFNYEHNEDNTDTKIYWLIMSNAMIYIVFGRFIDFSTGKKETTHLINNELREGWDMYDILKNDDANKKKELISFLKQISLLFLKLSVLPKHKIKQKKKKLK</sequence>
<accession>X6N1K7</accession>
<evidence type="ECO:0000313" key="1">
    <source>
        <dbReference type="EMBL" id="ETO19202.1"/>
    </source>
</evidence>
<dbReference type="AlphaFoldDB" id="X6N1K7"/>
<comment type="caution">
    <text evidence="1">The sequence shown here is derived from an EMBL/GenBank/DDBJ whole genome shotgun (WGS) entry which is preliminary data.</text>
</comment>
<evidence type="ECO:0000313" key="2">
    <source>
        <dbReference type="Proteomes" id="UP000023152"/>
    </source>
</evidence>